<dbReference type="PROSITE" id="PS50931">
    <property type="entry name" value="HTH_LYSR"/>
    <property type="match status" value="1"/>
</dbReference>
<dbReference type="GO" id="GO:0006351">
    <property type="term" value="P:DNA-templated transcription"/>
    <property type="evidence" value="ECO:0007669"/>
    <property type="project" value="TreeGrafter"/>
</dbReference>
<dbReference type="CDD" id="cd08422">
    <property type="entry name" value="PBP2_CrgA_like"/>
    <property type="match status" value="1"/>
</dbReference>
<dbReference type="Pfam" id="PF03466">
    <property type="entry name" value="LysR_substrate"/>
    <property type="match status" value="1"/>
</dbReference>
<keyword evidence="4" id="KW-0804">Transcription</keyword>
<keyword evidence="2" id="KW-0805">Transcription regulation</keyword>
<dbReference type="SUPFAM" id="SSF46785">
    <property type="entry name" value="Winged helix' DNA-binding domain"/>
    <property type="match status" value="1"/>
</dbReference>
<dbReference type="Gene3D" id="3.40.190.290">
    <property type="match status" value="1"/>
</dbReference>
<evidence type="ECO:0000256" key="3">
    <source>
        <dbReference type="ARBA" id="ARBA00023125"/>
    </source>
</evidence>
<dbReference type="RefSeq" id="WP_097788497.1">
    <property type="nucleotide sequence ID" value="NZ_BAAADT010000024.1"/>
</dbReference>
<evidence type="ECO:0000256" key="1">
    <source>
        <dbReference type="ARBA" id="ARBA00009437"/>
    </source>
</evidence>
<dbReference type="PANTHER" id="PTHR30537:SF5">
    <property type="entry name" value="HTH-TYPE TRANSCRIPTIONAL ACTIVATOR TTDR-RELATED"/>
    <property type="match status" value="1"/>
</dbReference>
<evidence type="ECO:0000259" key="5">
    <source>
        <dbReference type="PROSITE" id="PS50931"/>
    </source>
</evidence>
<dbReference type="EMBL" id="CP021435">
    <property type="protein sequence ID" value="ATJ82002.1"/>
    <property type="molecule type" value="Genomic_DNA"/>
</dbReference>
<feature type="domain" description="HTH lysR-type" evidence="5">
    <location>
        <begin position="1"/>
        <end position="59"/>
    </location>
</feature>
<accession>A0A291P566</accession>
<evidence type="ECO:0000256" key="2">
    <source>
        <dbReference type="ARBA" id="ARBA00023015"/>
    </source>
</evidence>
<keyword evidence="3" id="KW-0238">DNA-binding</keyword>
<name>A0A291P566_9GAMM</name>
<dbReference type="GO" id="GO:0043565">
    <property type="term" value="F:sequence-specific DNA binding"/>
    <property type="evidence" value="ECO:0007669"/>
    <property type="project" value="TreeGrafter"/>
</dbReference>
<dbReference type="InterPro" id="IPR036388">
    <property type="entry name" value="WH-like_DNA-bd_sf"/>
</dbReference>
<dbReference type="FunFam" id="3.40.190.290:FF:000001">
    <property type="entry name" value="Transcriptional regulator, LysR family"/>
    <property type="match status" value="1"/>
</dbReference>
<proteinExistence type="inferred from homology"/>
<dbReference type="GO" id="GO:0003700">
    <property type="term" value="F:DNA-binding transcription factor activity"/>
    <property type="evidence" value="ECO:0007669"/>
    <property type="project" value="InterPro"/>
</dbReference>
<protein>
    <submittedName>
        <fullName evidence="6">Transcriptional regulator, LysR family</fullName>
    </submittedName>
</protein>
<dbReference type="PANTHER" id="PTHR30537">
    <property type="entry name" value="HTH-TYPE TRANSCRIPTIONAL REGULATOR"/>
    <property type="match status" value="1"/>
</dbReference>
<reference evidence="6 7" key="1">
    <citation type="journal article" date="2017" name="Sci. Rep.">
        <title>Revealing the Saline Adaptation Strategies of the Halophilic Bacterium Halomonas beimenensis through High-throughput Omics and Transposon Mutagenesis Approaches.</title>
        <authorList>
            <person name="Chen Y.H."/>
            <person name="Lin S.S."/>
            <person name="Shyu Y.T."/>
        </authorList>
    </citation>
    <scope>NUCLEOTIDE SEQUENCE [LARGE SCALE GENOMIC DNA]</scope>
    <source>
        <strain evidence="6 7">NTU-111</strain>
    </source>
</reference>
<sequence length="300" mass="33719">MDKLQAMRIFRRVAELGGFAVAARDLDLAPASVSKHVAHLEQALGVKLIHRTTRRMTLTDVGAVYLERIRYLLDELEETECAISGLYTEPRGLLRVNAPMSFGLLQIAHALPSFMERYPDIQIDVSFSDRVVDLIEEGVDVALRIRTHLEDSSQIARRLAPVRRVLCAAPSYLARAGEPHSVKELQQHDCLIYKLSASPRRWNLGGEEISVDGRMYADNSLVLREALLAGHGIALIPTFMVGEDLRAGRLLRLLPDLEPEGHHLFAVYPPGRQLSAKVRLFVDYLNDWVGSPPRWDRVCD</sequence>
<organism evidence="6 7">
    <name type="scientific">Halomonas beimenensis</name>
    <dbReference type="NCBI Taxonomy" id="475662"/>
    <lineage>
        <taxon>Bacteria</taxon>
        <taxon>Pseudomonadati</taxon>
        <taxon>Pseudomonadota</taxon>
        <taxon>Gammaproteobacteria</taxon>
        <taxon>Oceanospirillales</taxon>
        <taxon>Halomonadaceae</taxon>
        <taxon>Halomonas</taxon>
    </lineage>
</organism>
<comment type="similarity">
    <text evidence="1">Belongs to the LysR transcriptional regulatory family.</text>
</comment>
<dbReference type="InterPro" id="IPR005119">
    <property type="entry name" value="LysR_subst-bd"/>
</dbReference>
<dbReference type="KEGG" id="hbe:BEI_1015"/>
<dbReference type="InterPro" id="IPR036390">
    <property type="entry name" value="WH_DNA-bd_sf"/>
</dbReference>
<evidence type="ECO:0000313" key="6">
    <source>
        <dbReference type="EMBL" id="ATJ82002.1"/>
    </source>
</evidence>
<evidence type="ECO:0000256" key="4">
    <source>
        <dbReference type="ARBA" id="ARBA00023163"/>
    </source>
</evidence>
<evidence type="ECO:0000313" key="7">
    <source>
        <dbReference type="Proteomes" id="UP000219993"/>
    </source>
</evidence>
<dbReference type="AlphaFoldDB" id="A0A291P566"/>
<dbReference type="SUPFAM" id="SSF53850">
    <property type="entry name" value="Periplasmic binding protein-like II"/>
    <property type="match status" value="1"/>
</dbReference>
<dbReference type="InterPro" id="IPR058163">
    <property type="entry name" value="LysR-type_TF_proteobact-type"/>
</dbReference>
<gene>
    <name evidence="6" type="ORF">BEI_1015</name>
</gene>
<dbReference type="FunFam" id="1.10.10.10:FF:000001">
    <property type="entry name" value="LysR family transcriptional regulator"/>
    <property type="match status" value="1"/>
</dbReference>
<dbReference type="Proteomes" id="UP000219993">
    <property type="component" value="Chromosome"/>
</dbReference>
<keyword evidence="7" id="KW-1185">Reference proteome</keyword>
<dbReference type="Pfam" id="PF00126">
    <property type="entry name" value="HTH_1"/>
    <property type="match status" value="1"/>
</dbReference>
<dbReference type="Gene3D" id="1.10.10.10">
    <property type="entry name" value="Winged helix-like DNA-binding domain superfamily/Winged helix DNA-binding domain"/>
    <property type="match status" value="1"/>
</dbReference>
<dbReference type="OrthoDB" id="9815676at2"/>
<dbReference type="InterPro" id="IPR000847">
    <property type="entry name" value="LysR_HTH_N"/>
</dbReference>